<dbReference type="Pfam" id="PF01471">
    <property type="entry name" value="PG_binding_1"/>
    <property type="match status" value="2"/>
</dbReference>
<name>A0A0N8KMY6_9CYAN</name>
<dbReference type="Proteomes" id="UP000050465">
    <property type="component" value="Unassembled WGS sequence"/>
</dbReference>
<evidence type="ECO:0000313" key="2">
    <source>
        <dbReference type="EMBL" id="KPQ35042.1"/>
    </source>
</evidence>
<feature type="domain" description="Peptidoglycan binding-like" evidence="1">
    <location>
        <begin position="87"/>
        <end position="141"/>
    </location>
</feature>
<dbReference type="AlphaFoldDB" id="A0A0N8KMY6"/>
<organism evidence="2 3">
    <name type="scientific">Phormidesmis priestleyi Ana</name>
    <dbReference type="NCBI Taxonomy" id="1666911"/>
    <lineage>
        <taxon>Bacteria</taxon>
        <taxon>Bacillati</taxon>
        <taxon>Cyanobacteriota</taxon>
        <taxon>Cyanophyceae</taxon>
        <taxon>Leptolyngbyales</taxon>
        <taxon>Leptolyngbyaceae</taxon>
        <taxon>Phormidesmis</taxon>
    </lineage>
</organism>
<reference evidence="2 3" key="1">
    <citation type="submission" date="2015-09" db="EMBL/GenBank/DDBJ databases">
        <title>Identification and resolution of microdiversity through metagenomic sequencing of parallel consortia.</title>
        <authorList>
            <person name="Nelson W.C."/>
            <person name="Romine M.F."/>
            <person name="Lindemann S.R."/>
        </authorList>
    </citation>
    <scope>NUCLEOTIDE SEQUENCE [LARGE SCALE GENOMIC DNA]</scope>
    <source>
        <strain evidence="2">Ana</strain>
    </source>
</reference>
<comment type="caution">
    <text evidence="2">The sequence shown here is derived from an EMBL/GenBank/DDBJ whole genome shotgun (WGS) entry which is preliminary data.</text>
</comment>
<evidence type="ECO:0000313" key="3">
    <source>
        <dbReference type="Proteomes" id="UP000050465"/>
    </source>
</evidence>
<dbReference type="InterPro" id="IPR036365">
    <property type="entry name" value="PGBD-like_sf"/>
</dbReference>
<dbReference type="SUPFAM" id="SSF47090">
    <property type="entry name" value="PGBD-like"/>
    <property type="match status" value="2"/>
</dbReference>
<dbReference type="STRING" id="1666911.HLUCCA11_12795"/>
<feature type="domain" description="Peptidoglycan binding-like" evidence="1">
    <location>
        <begin position="181"/>
        <end position="235"/>
    </location>
</feature>
<accession>A0A0N8KMY6</accession>
<protein>
    <submittedName>
        <fullName evidence="2">Putative peptidoglycan-binding domain-containing protein</fullName>
    </submittedName>
</protein>
<dbReference type="InterPro" id="IPR002477">
    <property type="entry name" value="Peptidoglycan-bd-like"/>
</dbReference>
<proteinExistence type="predicted"/>
<sequence>MKQTAVRILRRSIGGCSIGILALTGLPALASSTAPLTSSTLTSSAQVGASPLRPRQPILSQSERLISPSAQLIAVALSRRELRFGDTGADVRALQRYLSRNGLYPFMIDGTYNQETANSVATYQRIRNLPATGIASEETLKDMDFDFLPVAASPTVAPAPNRGTTSNPAIRTGALSIGSVGSDVTALQERLNSYGIAVVADGVYGFETQEGVRTYQRVQGLTATGVADPDTLESMGFTATNRYPYVAAVIADESQLETVRQFFENAYIDRNRRGRFINIGSFDSRFPAEARVKAAEARGFDSRVLYR</sequence>
<dbReference type="EMBL" id="LJZR01000015">
    <property type="protein sequence ID" value="KPQ35042.1"/>
    <property type="molecule type" value="Genomic_DNA"/>
</dbReference>
<dbReference type="PATRIC" id="fig|1666911.3.peg.4717"/>
<dbReference type="InterPro" id="IPR036366">
    <property type="entry name" value="PGBDSf"/>
</dbReference>
<evidence type="ECO:0000259" key="1">
    <source>
        <dbReference type="Pfam" id="PF01471"/>
    </source>
</evidence>
<dbReference type="Gene3D" id="1.10.101.10">
    <property type="entry name" value="PGBD-like superfamily/PGBD"/>
    <property type="match status" value="2"/>
</dbReference>
<gene>
    <name evidence="2" type="ORF">HLUCCA11_12795</name>
</gene>